<proteinExistence type="predicted"/>
<evidence type="ECO:0000259" key="2">
    <source>
        <dbReference type="Pfam" id="PF14383"/>
    </source>
</evidence>
<dbReference type="STRING" id="4155.A0A022QHC4"/>
<dbReference type="Pfam" id="PF14383">
    <property type="entry name" value="VARLMGL"/>
    <property type="match status" value="1"/>
</dbReference>
<protein>
    <recommendedName>
        <fullName evidence="2">DUF3741 domain-containing protein</fullName>
    </recommendedName>
</protein>
<dbReference type="PhylomeDB" id="A0A022QHC4"/>
<feature type="domain" description="DUF3741" evidence="2">
    <location>
        <begin position="63"/>
        <end position="79"/>
    </location>
</feature>
<evidence type="ECO:0000313" key="4">
    <source>
        <dbReference type="Proteomes" id="UP000030748"/>
    </source>
</evidence>
<feature type="region of interest" description="Disordered" evidence="1">
    <location>
        <begin position="245"/>
        <end position="264"/>
    </location>
</feature>
<feature type="region of interest" description="Disordered" evidence="1">
    <location>
        <begin position="191"/>
        <end position="236"/>
    </location>
</feature>
<dbReference type="AlphaFoldDB" id="A0A022QHC4"/>
<dbReference type="Proteomes" id="UP000030748">
    <property type="component" value="Unassembled WGS sequence"/>
</dbReference>
<dbReference type="OMA" id="CVVSTKI"/>
<evidence type="ECO:0000313" key="3">
    <source>
        <dbReference type="EMBL" id="EYU26673.1"/>
    </source>
</evidence>
<dbReference type="PANTHER" id="PTHR35499:SF4">
    <property type="entry name" value="ALC-INTERACTING PROTEIN 1"/>
    <property type="match status" value="1"/>
</dbReference>
<keyword evidence="4" id="KW-1185">Reference proteome</keyword>
<dbReference type="eggNOG" id="ENOG502RYYY">
    <property type="taxonomic scope" value="Eukaryota"/>
</dbReference>
<gene>
    <name evidence="3" type="ORF">MIMGU_mgv1a007867mg</name>
</gene>
<dbReference type="OrthoDB" id="1670627at2759"/>
<name>A0A022QHC4_ERYGU</name>
<organism evidence="3 4">
    <name type="scientific">Erythranthe guttata</name>
    <name type="common">Yellow monkey flower</name>
    <name type="synonym">Mimulus guttatus</name>
    <dbReference type="NCBI Taxonomy" id="4155"/>
    <lineage>
        <taxon>Eukaryota</taxon>
        <taxon>Viridiplantae</taxon>
        <taxon>Streptophyta</taxon>
        <taxon>Embryophyta</taxon>
        <taxon>Tracheophyta</taxon>
        <taxon>Spermatophyta</taxon>
        <taxon>Magnoliopsida</taxon>
        <taxon>eudicotyledons</taxon>
        <taxon>Gunneridae</taxon>
        <taxon>Pentapetalae</taxon>
        <taxon>asterids</taxon>
        <taxon>lamiids</taxon>
        <taxon>Lamiales</taxon>
        <taxon>Phrymaceae</taxon>
        <taxon>Erythranthe</taxon>
    </lineage>
</organism>
<accession>A0A022QHC4</accession>
<dbReference type="InterPro" id="IPR032795">
    <property type="entry name" value="DUF3741-assoc"/>
</dbReference>
<evidence type="ECO:0000256" key="1">
    <source>
        <dbReference type="SAM" id="MobiDB-lite"/>
    </source>
</evidence>
<dbReference type="KEGG" id="egt:105969977"/>
<reference evidence="3 4" key="1">
    <citation type="journal article" date="2013" name="Proc. Natl. Acad. Sci. U.S.A.">
        <title>Fine-scale variation in meiotic recombination in Mimulus inferred from population shotgun sequencing.</title>
        <authorList>
            <person name="Hellsten U."/>
            <person name="Wright K.M."/>
            <person name="Jenkins J."/>
            <person name="Shu S."/>
            <person name="Yuan Y."/>
            <person name="Wessler S.R."/>
            <person name="Schmutz J."/>
            <person name="Willis J.H."/>
            <person name="Rokhsar D.S."/>
        </authorList>
    </citation>
    <scope>NUCLEOTIDE SEQUENCE [LARGE SCALE GENOMIC DNA]</scope>
    <source>
        <strain evidence="4">cv. DUN x IM62</strain>
    </source>
</reference>
<dbReference type="EMBL" id="KI631651">
    <property type="protein sequence ID" value="EYU26673.1"/>
    <property type="molecule type" value="Genomic_DNA"/>
</dbReference>
<sequence length="393" mass="44933">MANAANTTPSKCFSGILRRLICSGSLPTHPSDDKFVELNIEQKPEEYSMEHRAANMKVEAASTPGVVARLMGLDSFPSSPFLAPKEKTTLGSFFRSRSVNSIDFLSHFDPIIIKQGRPHHHHRRVRTSVSFREGINDNFSSNVILRLKDTAEVEQPELLITRKTSPDINYYQHSKIVKGDRIRNREKLHEKRVTNKPSKKVEGMNQKKSSQKVDFHAKSTRHGRLKQESRQNVISNEELRKNSKGLKTKKKMVLSHEKVQSGCRMKRVHPQATVVPPEVCSRNNAASKIGKSERIPCSSSGAHSTHNGEIRAITKGKNERKMKSKESCYYKRMAEEICRLADEDVNENWMDGCKLEFEDFEDMCQHFGQEILQVLLQQFVDELVMHYQTTENN</sequence>
<dbReference type="PANTHER" id="PTHR35499">
    <property type="entry name" value="OS05G0128300 PROTEIN"/>
    <property type="match status" value="1"/>
</dbReference>